<evidence type="ECO:0000313" key="1">
    <source>
        <dbReference type="EMBL" id="KAJ7749975.1"/>
    </source>
</evidence>
<sequence>MSVAYGVRRACSRITANEKLWFVLHIASESLGFGCNSTVHRAAGAAASKTHSKVQVPTESTGAVLKPKTSGRPPALLRDLHLTQLDRLDCEATASCLVLPEIPMLQVAVRRNCPSVKWQRVSKFRQRGILNELKLGLLKQLIRSTFRRHHPGHHPGLPASGCPHGAGSEIFFSKQRQLRTLADGRHLFAWFTTYQFRLRSQNSRNFFATKVTRFSPAAKRKILHRAPTDDDTRSLVACRARYSTTLRPGGLTRLDVSSECHRAVATSSTCIFLQCFQLLFQLSIKIESERPGISTDAPPATQTAPWTPFKIAVPPQRPGRVIRIKLVKAA</sequence>
<accession>A0AAD7IT90</accession>
<evidence type="ECO:0000313" key="2">
    <source>
        <dbReference type="Proteomes" id="UP001215598"/>
    </source>
</evidence>
<protein>
    <submittedName>
        <fullName evidence="1">Uncharacterized protein</fullName>
    </submittedName>
</protein>
<comment type="caution">
    <text evidence="1">The sequence shown here is derived from an EMBL/GenBank/DDBJ whole genome shotgun (WGS) entry which is preliminary data.</text>
</comment>
<organism evidence="1 2">
    <name type="scientific">Mycena metata</name>
    <dbReference type="NCBI Taxonomy" id="1033252"/>
    <lineage>
        <taxon>Eukaryota</taxon>
        <taxon>Fungi</taxon>
        <taxon>Dikarya</taxon>
        <taxon>Basidiomycota</taxon>
        <taxon>Agaricomycotina</taxon>
        <taxon>Agaricomycetes</taxon>
        <taxon>Agaricomycetidae</taxon>
        <taxon>Agaricales</taxon>
        <taxon>Marasmiineae</taxon>
        <taxon>Mycenaceae</taxon>
        <taxon>Mycena</taxon>
    </lineage>
</organism>
<name>A0AAD7IT90_9AGAR</name>
<dbReference type="EMBL" id="JARKIB010000067">
    <property type="protein sequence ID" value="KAJ7749975.1"/>
    <property type="molecule type" value="Genomic_DNA"/>
</dbReference>
<proteinExistence type="predicted"/>
<dbReference type="Proteomes" id="UP001215598">
    <property type="component" value="Unassembled WGS sequence"/>
</dbReference>
<reference evidence="1" key="1">
    <citation type="submission" date="2023-03" db="EMBL/GenBank/DDBJ databases">
        <title>Massive genome expansion in bonnet fungi (Mycena s.s.) driven by repeated elements and novel gene families across ecological guilds.</title>
        <authorList>
            <consortium name="Lawrence Berkeley National Laboratory"/>
            <person name="Harder C.B."/>
            <person name="Miyauchi S."/>
            <person name="Viragh M."/>
            <person name="Kuo A."/>
            <person name="Thoen E."/>
            <person name="Andreopoulos B."/>
            <person name="Lu D."/>
            <person name="Skrede I."/>
            <person name="Drula E."/>
            <person name="Henrissat B."/>
            <person name="Morin E."/>
            <person name="Kohler A."/>
            <person name="Barry K."/>
            <person name="LaButti K."/>
            <person name="Morin E."/>
            <person name="Salamov A."/>
            <person name="Lipzen A."/>
            <person name="Mereny Z."/>
            <person name="Hegedus B."/>
            <person name="Baldrian P."/>
            <person name="Stursova M."/>
            <person name="Weitz H."/>
            <person name="Taylor A."/>
            <person name="Grigoriev I.V."/>
            <person name="Nagy L.G."/>
            <person name="Martin F."/>
            <person name="Kauserud H."/>
        </authorList>
    </citation>
    <scope>NUCLEOTIDE SEQUENCE</scope>
    <source>
        <strain evidence="1">CBHHK182m</strain>
    </source>
</reference>
<dbReference type="AlphaFoldDB" id="A0AAD7IT90"/>
<keyword evidence="2" id="KW-1185">Reference proteome</keyword>
<gene>
    <name evidence="1" type="ORF">B0H16DRAFT_1460995</name>
</gene>